<evidence type="ECO:0000256" key="2">
    <source>
        <dbReference type="SAM" id="MobiDB-lite"/>
    </source>
</evidence>
<feature type="compositionally biased region" description="Acidic residues" evidence="2">
    <location>
        <begin position="187"/>
        <end position="201"/>
    </location>
</feature>
<evidence type="ECO:0000313" key="3">
    <source>
        <dbReference type="EMBL" id="CAB9512452.1"/>
    </source>
</evidence>
<dbReference type="AlphaFoldDB" id="A0A9N8E0W7"/>
<dbReference type="Proteomes" id="UP001153069">
    <property type="component" value="Unassembled WGS sequence"/>
</dbReference>
<feature type="coiled-coil region" evidence="1">
    <location>
        <begin position="330"/>
        <end position="385"/>
    </location>
</feature>
<evidence type="ECO:0000256" key="1">
    <source>
        <dbReference type="SAM" id="Coils"/>
    </source>
</evidence>
<accession>A0A9N8E0W7</accession>
<feature type="compositionally biased region" description="Basic and acidic residues" evidence="2">
    <location>
        <begin position="468"/>
        <end position="478"/>
    </location>
</feature>
<evidence type="ECO:0000313" key="4">
    <source>
        <dbReference type="Proteomes" id="UP001153069"/>
    </source>
</evidence>
<comment type="caution">
    <text evidence="3">The sequence shown here is derived from an EMBL/GenBank/DDBJ whole genome shotgun (WGS) entry which is preliminary data.</text>
</comment>
<feature type="compositionally biased region" description="Low complexity" evidence="2">
    <location>
        <begin position="167"/>
        <end position="186"/>
    </location>
</feature>
<feature type="region of interest" description="Disordered" evidence="2">
    <location>
        <begin position="1"/>
        <end position="262"/>
    </location>
</feature>
<name>A0A9N8E0W7_9STRA</name>
<keyword evidence="1" id="KW-0175">Coiled coil</keyword>
<reference evidence="3" key="1">
    <citation type="submission" date="2020-06" db="EMBL/GenBank/DDBJ databases">
        <authorList>
            <consortium name="Plant Systems Biology data submission"/>
        </authorList>
    </citation>
    <scope>NUCLEOTIDE SEQUENCE</scope>
    <source>
        <strain evidence="3">D6</strain>
    </source>
</reference>
<keyword evidence="4" id="KW-1185">Reference proteome</keyword>
<protein>
    <submittedName>
        <fullName evidence="3">Uncharacterized protein</fullName>
    </submittedName>
</protein>
<feature type="compositionally biased region" description="Basic and acidic residues" evidence="2">
    <location>
        <begin position="485"/>
        <end position="494"/>
    </location>
</feature>
<dbReference type="EMBL" id="CAICTM010000536">
    <property type="protein sequence ID" value="CAB9512452.1"/>
    <property type="molecule type" value="Genomic_DNA"/>
</dbReference>
<organism evidence="3 4">
    <name type="scientific">Seminavis robusta</name>
    <dbReference type="NCBI Taxonomy" id="568900"/>
    <lineage>
        <taxon>Eukaryota</taxon>
        <taxon>Sar</taxon>
        <taxon>Stramenopiles</taxon>
        <taxon>Ochrophyta</taxon>
        <taxon>Bacillariophyta</taxon>
        <taxon>Bacillariophyceae</taxon>
        <taxon>Bacillariophycidae</taxon>
        <taxon>Naviculales</taxon>
        <taxon>Naviculaceae</taxon>
        <taxon>Seminavis</taxon>
    </lineage>
</organism>
<proteinExistence type="predicted"/>
<sequence>MVSSEAFAPNDAPTTTPKMGDLKAAEDPAQVTTQGSGRCCRLELEDIPDALAQPGKQSLEDADTEHTETPSSCDSSDGFSGGANEDDGFDHSSPTAASEQDQPEVLQQEQETYDSWQLESSALEESLDVSEGPTKQVPQELATSEDQEGLVSEEPTEEVRQLPNTQPGGPEESLPSTPEPSSQSVDVDVDEVAGVDVDELMDQAVEPDLTAGHVEEPPIADEDLDSGSQSVAVDVEDLVPMAPGEETKPVGNQGEKSATGRRVSFSKIEIREYPRCLGDHPCVVVGPPLSIGWNPSGRYELDLDEYEQSREYDIRAAAAASIAAAEARKAAALGEEKVDEEKLARLLEEKLRRRPTKRRTPMQYNISVRKRIEILQEECSKHNEEAEANGTLCSGAEIKARIREMQKIKIQRIRSAYMKDFEGIFMIRETLQLKLQKVWRKARKSRAEADQEKQMLLAACGSYISESEKRAPKMDRRSSLKAIKAPKENIDGIL</sequence>
<feature type="compositionally biased region" description="Polar residues" evidence="2">
    <location>
        <begin position="92"/>
        <end position="120"/>
    </location>
</feature>
<feature type="region of interest" description="Disordered" evidence="2">
    <location>
        <begin position="468"/>
        <end position="494"/>
    </location>
</feature>
<gene>
    <name evidence="3" type="ORF">SEMRO_537_G162350.1</name>
</gene>